<dbReference type="Gene3D" id="3.40.50.12780">
    <property type="entry name" value="N-terminal domain of ligase-like"/>
    <property type="match status" value="1"/>
</dbReference>
<dbReference type="Pfam" id="PF13193">
    <property type="entry name" value="AMP-binding_C"/>
    <property type="match status" value="1"/>
</dbReference>
<dbReference type="GO" id="GO:0043041">
    <property type="term" value="P:amino acid activation for nonribosomal peptide biosynthetic process"/>
    <property type="evidence" value="ECO:0007669"/>
    <property type="project" value="TreeGrafter"/>
</dbReference>
<dbReference type="PROSITE" id="PS00455">
    <property type="entry name" value="AMP_BINDING"/>
    <property type="match status" value="1"/>
</dbReference>
<dbReference type="SUPFAM" id="SSF47336">
    <property type="entry name" value="ACP-like"/>
    <property type="match status" value="1"/>
</dbReference>
<dbReference type="Pfam" id="PF00550">
    <property type="entry name" value="PP-binding"/>
    <property type="match status" value="1"/>
</dbReference>
<dbReference type="Gene3D" id="3.30.559.10">
    <property type="entry name" value="Chloramphenicol acetyltransferase-like domain"/>
    <property type="match status" value="1"/>
</dbReference>
<feature type="non-terminal residue" evidence="4">
    <location>
        <position position="1069"/>
    </location>
</feature>
<dbReference type="EMBL" id="VJMH01001480">
    <property type="protein sequence ID" value="KAF0711903.1"/>
    <property type="molecule type" value="Genomic_DNA"/>
</dbReference>
<proteinExistence type="predicted"/>
<dbReference type="PANTHER" id="PTHR45527">
    <property type="entry name" value="NONRIBOSOMAL PEPTIDE SYNTHETASE"/>
    <property type="match status" value="1"/>
</dbReference>
<dbReference type="PROSITE" id="PS50075">
    <property type="entry name" value="CARRIER"/>
    <property type="match status" value="1"/>
</dbReference>
<dbReference type="Gene3D" id="1.10.1200.10">
    <property type="entry name" value="ACP-like"/>
    <property type="match status" value="1"/>
</dbReference>
<dbReference type="PROSITE" id="PS00012">
    <property type="entry name" value="PHOSPHOPANTETHEINE"/>
    <property type="match status" value="1"/>
</dbReference>
<dbReference type="SUPFAM" id="SSF56801">
    <property type="entry name" value="Acetyl-CoA synthetase-like"/>
    <property type="match status" value="1"/>
</dbReference>
<keyword evidence="1" id="KW-0596">Phosphopantetheine</keyword>
<comment type="caution">
    <text evidence="4">The sequence shown here is derived from an EMBL/GenBank/DDBJ whole genome shotgun (WGS) entry which is preliminary data.</text>
</comment>
<dbReference type="InterPro" id="IPR036736">
    <property type="entry name" value="ACP-like_sf"/>
</dbReference>
<dbReference type="AlphaFoldDB" id="A0A6A4Z9M2"/>
<evidence type="ECO:0000259" key="3">
    <source>
        <dbReference type="PROSITE" id="PS50075"/>
    </source>
</evidence>
<name>A0A6A4Z9M2_9STRA</name>
<gene>
    <name evidence="4" type="ORF">As57867_004980</name>
</gene>
<sequence>MNRIVDHCLDTTTIGGRTLSDVPLLGSASVVEDVETELLSGLKLRPLDIEDVYPVTPLQSGLLTAMISDPAEYVLQSVFDIRGDFDFERLETCWKSLALETPLLRTVFVSTVHGLFQAVTNEDLSEWIMLPATWLSDEIDTLTKEYLDNDRQRGFTLMSKSYHRFAAARISDGRIRVFWTHHHSLMDGWSLQLVMDKLLSICYGEEYNATFVPFKDHIEWLAQQDEEPSRLFWESALANSDQSQQLALPKPHLDGQTSQTKYKALALTVPLPGMTSVCRKLGVTPSSVFRAAWSIVLQQYTRSEYVTFGSVVSGRDTGLDGVDKIIGMLINTVPIQVHVSTGGLTDDLIVDVHRLSTDIVQYSHCSLVDVKRWAKVAPEGQLFDTILVYENYPPSEMDKSKLRPFTLEVQSDKEFVDCPLCVVIESKDDAFTFGFKYIARDIDENIVDFIGERFVNVAKELTKPSAITISFLDTPMDVENSLLLNSSSGPVLPVPYALLHHACENQAKLNPNLRALEYEEEFLSYGDLNSHADNLACQLSAVGARIGTRVAIIMSRCLEFPVSLLATLKVGGVIMAMDASFPAQRLSFMLLDSNASVVISTEKHRAKICDMNLGIPVIFVSNEQLQSSNQVFQPSAENKATVNDEAFVVYTSGSTGKPKGVPVLHGGAVNIITHSAMEADIKEGVRVMQFMAIGFDACQWETWKTLSNGAILVIRSDDLTSLSKVNVLMCTPTGLSLFGHPSDYPNLKCVCVAGESVPHHLKELWAPYVCFMNVYGPTECSISTHFVKLDMGDAITVGSPVPNVTSYVLDKFHQQVPVGVVGEMYLGGVCVSSGYINLPEQNIERFVPNPFSANTSRMFRTGDLCRLLPSGQFEILGRLDSQVKLKGYRIELEEVAEAMTQHPGITTAAVIVKDNCYLVGYFTPANVNVHELERSVADHLPTYMVPSVWVGLEAMPLNTNGKIDKIVLQELDVAHEVQVLQSEAEHKMAEVWSEVLNVALSVIGRRTSFLALGGDSITAIRLVAKAKQMGFSLTSAAVMKHTTLEAMTHIAKHIHVQDTSECYAVVSGD</sequence>
<evidence type="ECO:0000256" key="2">
    <source>
        <dbReference type="ARBA" id="ARBA00022553"/>
    </source>
</evidence>
<accession>A0A6A4Z9M2</accession>
<feature type="domain" description="Carrier" evidence="3">
    <location>
        <begin position="979"/>
        <end position="1055"/>
    </location>
</feature>
<dbReference type="InterPro" id="IPR009081">
    <property type="entry name" value="PP-bd_ACP"/>
</dbReference>
<reference evidence="4" key="1">
    <citation type="submission" date="2019-06" db="EMBL/GenBank/DDBJ databases">
        <title>Genomics analysis of Aphanomyces spp. identifies a new class of oomycete effector associated with host adaptation.</title>
        <authorList>
            <person name="Gaulin E."/>
        </authorList>
    </citation>
    <scope>NUCLEOTIDE SEQUENCE</scope>
    <source>
        <strain evidence="4">CBS 578.67</strain>
    </source>
</reference>
<protein>
    <recommendedName>
        <fullName evidence="3">Carrier domain-containing protein</fullName>
    </recommendedName>
</protein>
<evidence type="ECO:0000313" key="4">
    <source>
        <dbReference type="EMBL" id="KAF0711903.1"/>
    </source>
</evidence>
<dbReference type="InterPro" id="IPR023213">
    <property type="entry name" value="CAT-like_dom_sf"/>
</dbReference>
<dbReference type="GO" id="GO:0003824">
    <property type="term" value="F:catalytic activity"/>
    <property type="evidence" value="ECO:0007669"/>
    <property type="project" value="InterPro"/>
</dbReference>
<dbReference type="OrthoDB" id="78132at2759"/>
<dbReference type="CDD" id="cd05930">
    <property type="entry name" value="A_NRPS"/>
    <property type="match status" value="1"/>
</dbReference>
<dbReference type="InterPro" id="IPR042099">
    <property type="entry name" value="ANL_N_sf"/>
</dbReference>
<dbReference type="InterPro" id="IPR020845">
    <property type="entry name" value="AMP-binding_CS"/>
</dbReference>
<keyword evidence="2" id="KW-0597">Phosphoprotein</keyword>
<dbReference type="Gene3D" id="3.30.300.30">
    <property type="match status" value="1"/>
</dbReference>
<dbReference type="NCBIfam" id="TIGR01733">
    <property type="entry name" value="AA-adenyl-dom"/>
    <property type="match status" value="1"/>
</dbReference>
<organism evidence="4">
    <name type="scientific">Aphanomyces stellatus</name>
    <dbReference type="NCBI Taxonomy" id="120398"/>
    <lineage>
        <taxon>Eukaryota</taxon>
        <taxon>Sar</taxon>
        <taxon>Stramenopiles</taxon>
        <taxon>Oomycota</taxon>
        <taxon>Saprolegniomycetes</taxon>
        <taxon>Saprolegniales</taxon>
        <taxon>Verrucalvaceae</taxon>
        <taxon>Aphanomyces</taxon>
    </lineage>
</organism>
<dbReference type="InterPro" id="IPR010071">
    <property type="entry name" value="AA_adenyl_dom"/>
</dbReference>
<dbReference type="InterPro" id="IPR025110">
    <property type="entry name" value="AMP-bd_C"/>
</dbReference>
<dbReference type="InterPro" id="IPR006162">
    <property type="entry name" value="Ppantetheine_attach_site"/>
</dbReference>
<dbReference type="GO" id="GO:0044550">
    <property type="term" value="P:secondary metabolite biosynthetic process"/>
    <property type="evidence" value="ECO:0007669"/>
    <property type="project" value="TreeGrafter"/>
</dbReference>
<dbReference type="InterPro" id="IPR000873">
    <property type="entry name" value="AMP-dep_synth/lig_dom"/>
</dbReference>
<dbReference type="Pfam" id="PF00668">
    <property type="entry name" value="Condensation"/>
    <property type="match status" value="1"/>
</dbReference>
<dbReference type="InterPro" id="IPR045851">
    <property type="entry name" value="AMP-bd_C_sf"/>
</dbReference>
<dbReference type="Gene3D" id="3.30.559.30">
    <property type="entry name" value="Nonribosomal peptide synthetase, condensation domain"/>
    <property type="match status" value="1"/>
</dbReference>
<dbReference type="SUPFAM" id="SSF52777">
    <property type="entry name" value="CoA-dependent acyltransferases"/>
    <property type="match status" value="2"/>
</dbReference>
<dbReference type="GO" id="GO:0005737">
    <property type="term" value="C:cytoplasm"/>
    <property type="evidence" value="ECO:0007669"/>
    <property type="project" value="TreeGrafter"/>
</dbReference>
<dbReference type="InterPro" id="IPR001242">
    <property type="entry name" value="Condensation_dom"/>
</dbReference>
<evidence type="ECO:0000256" key="1">
    <source>
        <dbReference type="ARBA" id="ARBA00022450"/>
    </source>
</evidence>
<dbReference type="GO" id="GO:0031177">
    <property type="term" value="F:phosphopantetheine binding"/>
    <property type="evidence" value="ECO:0007669"/>
    <property type="project" value="TreeGrafter"/>
</dbReference>
<dbReference type="Pfam" id="PF00501">
    <property type="entry name" value="AMP-binding"/>
    <property type="match status" value="1"/>
</dbReference>
<dbReference type="PANTHER" id="PTHR45527:SF1">
    <property type="entry name" value="FATTY ACID SYNTHASE"/>
    <property type="match status" value="1"/>
</dbReference>